<evidence type="ECO:0000313" key="2">
    <source>
        <dbReference type="Proteomes" id="UP000886939"/>
    </source>
</evidence>
<name>A0AAV4YIV1_AERCA</name>
<dbReference type="Proteomes" id="UP000886939">
    <property type="component" value="Unassembled WGS sequence"/>
</dbReference>
<protein>
    <recommendedName>
        <fullName evidence="3">Amino acid ABC transporter substrate-binding protein</fullName>
    </recommendedName>
</protein>
<reference evidence="1" key="1">
    <citation type="submission" date="2021-07" db="EMBL/GenBank/DDBJ databases">
        <title>Draft genome sequence of carbapenem-resistant Aeromonas spp. in Japan.</title>
        <authorList>
            <person name="Maehana S."/>
            <person name="Suzuki M."/>
            <person name="Kitasato H."/>
        </authorList>
    </citation>
    <scope>NUCLEOTIDE SEQUENCE</scope>
    <source>
        <strain evidence="1">KAM343</strain>
    </source>
</reference>
<organism evidence="1 2">
    <name type="scientific">Aeromonas caviae</name>
    <name type="common">Aeromonas punctata</name>
    <dbReference type="NCBI Taxonomy" id="648"/>
    <lineage>
        <taxon>Bacteria</taxon>
        <taxon>Pseudomonadati</taxon>
        <taxon>Pseudomonadota</taxon>
        <taxon>Gammaproteobacteria</taxon>
        <taxon>Aeromonadales</taxon>
        <taxon>Aeromonadaceae</taxon>
        <taxon>Aeromonas</taxon>
    </lineage>
</organism>
<sequence>MLSSEQYCFAFSHPVDDALVREFQLGLTQVLASSDFQQLQHKYFPSP</sequence>
<evidence type="ECO:0008006" key="3">
    <source>
        <dbReference type="Google" id="ProtNLM"/>
    </source>
</evidence>
<proteinExistence type="predicted"/>
<evidence type="ECO:0000313" key="1">
    <source>
        <dbReference type="EMBL" id="GJA40839.1"/>
    </source>
</evidence>
<dbReference type="EMBL" id="BPNI01000024">
    <property type="protein sequence ID" value="GJA40839.1"/>
    <property type="molecule type" value="Genomic_DNA"/>
</dbReference>
<accession>A0AAV4YIV1</accession>
<dbReference type="RefSeq" id="WP_176722698.1">
    <property type="nucleotide sequence ID" value="NZ_MDSD01000023.1"/>
</dbReference>
<gene>
    <name evidence="1" type="ORF">KAM343_16350</name>
</gene>
<comment type="caution">
    <text evidence="1">The sequence shown here is derived from an EMBL/GenBank/DDBJ whole genome shotgun (WGS) entry which is preliminary data.</text>
</comment>
<dbReference type="AlphaFoldDB" id="A0AAV4YIV1"/>